<evidence type="ECO:0000313" key="2">
    <source>
        <dbReference type="Proteomes" id="UP001242314"/>
    </source>
</evidence>
<gene>
    <name evidence="1" type="ORF">QDH73_11210</name>
</gene>
<dbReference type="EMBL" id="JASGWX010000008">
    <property type="protein sequence ID" value="MDP4484581.1"/>
    <property type="molecule type" value="Genomic_DNA"/>
</dbReference>
<dbReference type="Proteomes" id="UP001242314">
    <property type="component" value="Unassembled WGS sequence"/>
</dbReference>
<name>A0ABT9GFB1_9GAMM</name>
<keyword evidence="2" id="KW-1185">Reference proteome</keyword>
<reference evidence="1 2" key="1">
    <citation type="submission" date="2023-04" db="EMBL/GenBank/DDBJ databases">
        <title>Novel Pseudoalteromonas species isolated from Pacific coral.</title>
        <authorList>
            <person name="Videau P."/>
            <person name="Shlafstein M.D."/>
            <person name="Oline D.K."/>
            <person name="Strangman W.K."/>
            <person name="Hahnke R.L."/>
            <person name="Saw J.H."/>
            <person name="Ushijima B."/>
        </authorList>
    </citation>
    <scope>NUCLEOTIDE SEQUENCE [LARGE SCALE GENOMIC DNA]</scope>
    <source>
        <strain evidence="1 2">LMG 14908</strain>
    </source>
</reference>
<comment type="caution">
    <text evidence="1">The sequence shown here is derived from an EMBL/GenBank/DDBJ whole genome shotgun (WGS) entry which is preliminary data.</text>
</comment>
<organism evidence="1 2">
    <name type="scientific">Pseudoalteromonas distincta</name>
    <dbReference type="NCBI Taxonomy" id="77608"/>
    <lineage>
        <taxon>Bacteria</taxon>
        <taxon>Pseudomonadati</taxon>
        <taxon>Pseudomonadota</taxon>
        <taxon>Gammaproteobacteria</taxon>
        <taxon>Alteromonadales</taxon>
        <taxon>Pseudoalteromonadaceae</taxon>
        <taxon>Pseudoalteromonas</taxon>
    </lineage>
</organism>
<dbReference type="RefSeq" id="WP_161792778.1">
    <property type="nucleotide sequence ID" value="NZ_JASGWX010000008.1"/>
</dbReference>
<evidence type="ECO:0000313" key="1">
    <source>
        <dbReference type="EMBL" id="MDP4484581.1"/>
    </source>
</evidence>
<proteinExistence type="predicted"/>
<protein>
    <submittedName>
        <fullName evidence="1">Uncharacterized protein</fullName>
    </submittedName>
</protein>
<sequence>MLFASSSEFSIYNEGSRSAFPVSLKVDTGIRVKATLCYAHKCLDINSISTLPIKDAE</sequence>
<accession>A0ABT9GFB1</accession>